<dbReference type="EMBL" id="JBAWTH010000053">
    <property type="protein sequence ID" value="KAL2281990.1"/>
    <property type="molecule type" value="Genomic_DNA"/>
</dbReference>
<name>A0ABR4EHR9_9PEZI</name>
<feature type="region of interest" description="Disordered" evidence="1">
    <location>
        <begin position="1"/>
        <end position="28"/>
    </location>
</feature>
<organism evidence="2 3">
    <name type="scientific">Diaporthe vaccinii</name>
    <dbReference type="NCBI Taxonomy" id="105482"/>
    <lineage>
        <taxon>Eukaryota</taxon>
        <taxon>Fungi</taxon>
        <taxon>Dikarya</taxon>
        <taxon>Ascomycota</taxon>
        <taxon>Pezizomycotina</taxon>
        <taxon>Sordariomycetes</taxon>
        <taxon>Sordariomycetidae</taxon>
        <taxon>Diaporthales</taxon>
        <taxon>Diaporthaceae</taxon>
        <taxon>Diaporthe</taxon>
        <taxon>Diaporthe eres species complex</taxon>
    </lineage>
</organism>
<comment type="caution">
    <text evidence="2">The sequence shown here is derived from an EMBL/GenBank/DDBJ whole genome shotgun (WGS) entry which is preliminary data.</text>
</comment>
<accession>A0ABR4EHR9</accession>
<feature type="region of interest" description="Disordered" evidence="1">
    <location>
        <begin position="135"/>
        <end position="159"/>
    </location>
</feature>
<evidence type="ECO:0000313" key="3">
    <source>
        <dbReference type="Proteomes" id="UP001600888"/>
    </source>
</evidence>
<sequence>MSDAEKGNDLYSGGPTRDLPAPSAPADPSISPLTQDALESLHNRSKHCIAHLAVWVNRHQLLLPAPSYRQRTHCHANRTGLLFGLFTQGLLSRVQYLVPRWAWVLGRLVHWTAALCSFVEYSLGRFEVSAHGDDDAHNDEDNGIIPHHTTQTSDQELSQGCSMNTKSLGGWDLPVHQHQDRGLH</sequence>
<reference evidence="2 3" key="1">
    <citation type="submission" date="2024-03" db="EMBL/GenBank/DDBJ databases">
        <title>A high-quality draft genome sequence of Diaporthe vaccinii, a causative agent of upright dieback and viscid rot disease in cranberry plants.</title>
        <authorList>
            <person name="Sarrasin M."/>
            <person name="Lang B.F."/>
            <person name="Burger G."/>
        </authorList>
    </citation>
    <scope>NUCLEOTIDE SEQUENCE [LARGE SCALE GENOMIC DNA]</scope>
    <source>
        <strain evidence="2 3">IS7</strain>
    </source>
</reference>
<evidence type="ECO:0000256" key="1">
    <source>
        <dbReference type="SAM" id="MobiDB-lite"/>
    </source>
</evidence>
<protein>
    <submittedName>
        <fullName evidence="2">Uncharacterized protein</fullName>
    </submittedName>
</protein>
<keyword evidence="3" id="KW-1185">Reference proteome</keyword>
<dbReference type="Proteomes" id="UP001600888">
    <property type="component" value="Unassembled WGS sequence"/>
</dbReference>
<proteinExistence type="predicted"/>
<evidence type="ECO:0000313" key="2">
    <source>
        <dbReference type="EMBL" id="KAL2281990.1"/>
    </source>
</evidence>
<feature type="compositionally biased region" description="Polar residues" evidence="1">
    <location>
        <begin position="148"/>
        <end position="159"/>
    </location>
</feature>
<gene>
    <name evidence="2" type="ORF">FJTKL_11246</name>
</gene>